<sequence length="673" mass="77254">MENNLKIKYSNLFVLDTPFNKNDLLIPIILIFYNYQYFEEISFDVFDSFKKENYALIIDNLTTIFDLKQLLNNYSSEKLNRESNFFVSFENNFDINSYNDSMFHFGLIVKEFNAKIQVKVVYNSKRYSELSIKGVINNLKYLCEMSFSNEIRISEISVLSEIEYSRVKKFFKSKNNIEAPISLAEMFYNMTNLNPDKIAISDGKNINITYKNLNRLTDYYAQEILNKTNDLKANIGIYFKDEIKAVIAIFSVIKSGQCFVLLNSNNPPQRTNYMLEDAKIDILLYDDNIIDLNCNFTIQIDIFHSIPKTIFNSKQISSDLDNPSYIIYTSGTTGNPKGIIISQRSLSIIINWFINYFPLDSSIKSLHVLSYTFDFGLYDILSTVLCGGTLYIPNKRTLHGYTEYCNMINNYKINNLCITPSLCNIITSADILMESLKIIHIGGEILTYEMIEKYKKVIRKDCKIYNGYGPSECTIGNSIYEVTHLKNNSSVPIGFPNGNSIIFILNKYKKILPIGALGEICIAGEGLGMGYIGNIGALKTFCSNLEGGIYIYESGDLGYWNDEGSIQYVKRVQQDIKINGYRVDILEIENAIQSYPIIKECCVIANNTKGITYLIAYVITDLDINKEEKKIKRYLKDFLPQYMIPVKFIKVDKFPVTNSGKVNKKELIKIINR</sequence>
<evidence type="ECO:0000259" key="1">
    <source>
        <dbReference type="Pfam" id="PF00501"/>
    </source>
</evidence>
<dbReference type="GO" id="GO:0043041">
    <property type="term" value="P:amino acid activation for nonribosomal peptide biosynthetic process"/>
    <property type="evidence" value="ECO:0007669"/>
    <property type="project" value="TreeGrafter"/>
</dbReference>
<feature type="domain" description="AMP-dependent synthetase/ligase" evidence="1">
    <location>
        <begin position="193"/>
        <end position="531"/>
    </location>
</feature>
<evidence type="ECO:0008006" key="5">
    <source>
        <dbReference type="Google" id="ProtNLM"/>
    </source>
</evidence>
<organism evidence="3 4">
    <name type="scientific">Fusobacterium nucleatum subsp. polymorphum</name>
    <name type="common">Fusobacterium polymorphum</name>
    <dbReference type="NCBI Taxonomy" id="76857"/>
    <lineage>
        <taxon>Bacteria</taxon>
        <taxon>Fusobacteriati</taxon>
        <taxon>Fusobacteriota</taxon>
        <taxon>Fusobacteriia</taxon>
        <taxon>Fusobacteriales</taxon>
        <taxon>Fusobacteriaceae</taxon>
        <taxon>Fusobacterium</taxon>
    </lineage>
</organism>
<dbReference type="InterPro" id="IPR042099">
    <property type="entry name" value="ANL_N_sf"/>
</dbReference>
<protein>
    <recommendedName>
        <fullName evidence="5">AMP-dependent synthetase/ligase domain-containing protein</fullName>
    </recommendedName>
</protein>
<comment type="caution">
    <text evidence="3">The sequence shown here is derived from an EMBL/GenBank/DDBJ whole genome shotgun (WGS) entry which is preliminary data.</text>
</comment>
<dbReference type="Pfam" id="PF13193">
    <property type="entry name" value="AMP-binding_C"/>
    <property type="match status" value="1"/>
</dbReference>
<dbReference type="Pfam" id="PF00501">
    <property type="entry name" value="AMP-binding"/>
    <property type="match status" value="1"/>
</dbReference>
<dbReference type="GO" id="GO:0005737">
    <property type="term" value="C:cytoplasm"/>
    <property type="evidence" value="ECO:0007669"/>
    <property type="project" value="TreeGrafter"/>
</dbReference>
<dbReference type="EMBL" id="NIRO01000011">
    <property type="protein sequence ID" value="PHI11895.1"/>
    <property type="molecule type" value="Genomic_DNA"/>
</dbReference>
<dbReference type="PANTHER" id="PTHR45527">
    <property type="entry name" value="NONRIBOSOMAL PEPTIDE SYNTHETASE"/>
    <property type="match status" value="1"/>
</dbReference>
<evidence type="ECO:0000313" key="3">
    <source>
        <dbReference type="EMBL" id="PHI11895.1"/>
    </source>
</evidence>
<evidence type="ECO:0000259" key="2">
    <source>
        <dbReference type="Pfam" id="PF13193"/>
    </source>
</evidence>
<dbReference type="InterPro" id="IPR000873">
    <property type="entry name" value="AMP-dep_synth/lig_dom"/>
</dbReference>
<reference evidence="3 4" key="1">
    <citation type="submission" date="2017-06" db="EMBL/GenBank/DDBJ databases">
        <title>Draft genome sequence of Fusobacterium nucleatum subsp. polymorphum KCOM 1274 (=ChDC F309).</title>
        <authorList>
            <person name="Kook J.-K."/>
            <person name="Park S.-N."/>
            <person name="Lim Y.K."/>
            <person name="Roh H."/>
        </authorList>
    </citation>
    <scope>NUCLEOTIDE SEQUENCE [LARGE SCALE GENOMIC DNA]</scope>
    <source>
        <strain evidence="4">KCOM 1274 (ChDC F309)</strain>
    </source>
</reference>
<feature type="domain" description="AMP-binding enzyme C-terminal" evidence="2">
    <location>
        <begin position="587"/>
        <end position="661"/>
    </location>
</feature>
<dbReference type="SUPFAM" id="SSF56801">
    <property type="entry name" value="Acetyl-CoA synthetase-like"/>
    <property type="match status" value="1"/>
</dbReference>
<dbReference type="Gene3D" id="3.40.50.12780">
    <property type="entry name" value="N-terminal domain of ligase-like"/>
    <property type="match status" value="1"/>
</dbReference>
<name>A0A2C6C733_FUSNP</name>
<evidence type="ECO:0000313" key="4">
    <source>
        <dbReference type="Proteomes" id="UP000224507"/>
    </source>
</evidence>
<gene>
    <name evidence="3" type="ORF">CBG56_08745</name>
</gene>
<dbReference type="GO" id="GO:0044550">
    <property type="term" value="P:secondary metabolite biosynthetic process"/>
    <property type="evidence" value="ECO:0007669"/>
    <property type="project" value="TreeGrafter"/>
</dbReference>
<dbReference type="Proteomes" id="UP000224507">
    <property type="component" value="Unassembled WGS sequence"/>
</dbReference>
<dbReference type="PROSITE" id="PS00455">
    <property type="entry name" value="AMP_BINDING"/>
    <property type="match status" value="1"/>
</dbReference>
<accession>A0A2C6C733</accession>
<dbReference type="AlphaFoldDB" id="A0A2C6C733"/>
<dbReference type="InterPro" id="IPR025110">
    <property type="entry name" value="AMP-bd_C"/>
</dbReference>
<dbReference type="InterPro" id="IPR045851">
    <property type="entry name" value="AMP-bd_C_sf"/>
</dbReference>
<proteinExistence type="predicted"/>
<dbReference type="GO" id="GO:0031177">
    <property type="term" value="F:phosphopantetheine binding"/>
    <property type="evidence" value="ECO:0007669"/>
    <property type="project" value="TreeGrafter"/>
</dbReference>
<dbReference type="Gene3D" id="3.30.300.30">
    <property type="match status" value="1"/>
</dbReference>
<dbReference type="PANTHER" id="PTHR45527:SF1">
    <property type="entry name" value="FATTY ACID SYNTHASE"/>
    <property type="match status" value="1"/>
</dbReference>
<dbReference type="RefSeq" id="WP_098997614.1">
    <property type="nucleotide sequence ID" value="NZ_CP077153.1"/>
</dbReference>
<dbReference type="InterPro" id="IPR020845">
    <property type="entry name" value="AMP-binding_CS"/>
</dbReference>